<dbReference type="PROSITE" id="PS51504">
    <property type="entry name" value="H15"/>
    <property type="match status" value="1"/>
</dbReference>
<dbReference type="GO" id="GO:0045910">
    <property type="term" value="P:negative regulation of DNA recombination"/>
    <property type="evidence" value="ECO:0007669"/>
    <property type="project" value="TreeGrafter"/>
</dbReference>
<evidence type="ECO:0000256" key="4">
    <source>
        <dbReference type="ARBA" id="ARBA00023125"/>
    </source>
</evidence>
<dbReference type="GO" id="GO:0000786">
    <property type="term" value="C:nucleosome"/>
    <property type="evidence" value="ECO:0007669"/>
    <property type="project" value="InterPro"/>
</dbReference>
<dbReference type="SMART" id="SM00526">
    <property type="entry name" value="H15"/>
    <property type="match status" value="1"/>
</dbReference>
<dbReference type="GO" id="GO:0005634">
    <property type="term" value="C:nucleus"/>
    <property type="evidence" value="ECO:0007669"/>
    <property type="project" value="UniProtKB-SubCell"/>
</dbReference>
<name>A0A9Q0K915_9MAGN</name>
<dbReference type="PRINTS" id="PR00624">
    <property type="entry name" value="HISTONEH5"/>
</dbReference>
<keyword evidence="10" id="KW-1185">Reference proteome</keyword>
<dbReference type="SUPFAM" id="SSF46785">
    <property type="entry name" value="Winged helix' DNA-binding domain"/>
    <property type="match status" value="1"/>
</dbReference>
<feature type="compositionally biased region" description="Low complexity" evidence="7">
    <location>
        <begin position="177"/>
        <end position="188"/>
    </location>
</feature>
<reference evidence="9" key="1">
    <citation type="journal article" date="2023" name="Plant J.">
        <title>The genome of the king protea, Protea cynaroides.</title>
        <authorList>
            <person name="Chang J."/>
            <person name="Duong T.A."/>
            <person name="Schoeman C."/>
            <person name="Ma X."/>
            <person name="Roodt D."/>
            <person name="Barker N."/>
            <person name="Li Z."/>
            <person name="Van de Peer Y."/>
            <person name="Mizrachi E."/>
        </authorList>
    </citation>
    <scope>NUCLEOTIDE SEQUENCE</scope>
    <source>
        <tissue evidence="9">Young leaves</tissue>
    </source>
</reference>
<evidence type="ECO:0000313" key="10">
    <source>
        <dbReference type="Proteomes" id="UP001141806"/>
    </source>
</evidence>
<feature type="compositionally biased region" description="Basic and acidic residues" evidence="7">
    <location>
        <begin position="112"/>
        <end position="131"/>
    </location>
</feature>
<proteinExistence type="inferred from homology"/>
<dbReference type="OrthoDB" id="1110759at2759"/>
<dbReference type="PANTHER" id="PTHR11467">
    <property type="entry name" value="HISTONE H1"/>
    <property type="match status" value="1"/>
</dbReference>
<accession>A0A9Q0K915</accession>
<feature type="compositionally biased region" description="Basic residues" evidence="7">
    <location>
        <begin position="201"/>
        <end position="240"/>
    </location>
</feature>
<evidence type="ECO:0000256" key="5">
    <source>
        <dbReference type="ARBA" id="ARBA00023242"/>
    </source>
</evidence>
<dbReference type="InterPro" id="IPR036388">
    <property type="entry name" value="WH-like_DNA-bd_sf"/>
</dbReference>
<dbReference type="InterPro" id="IPR036390">
    <property type="entry name" value="WH_DNA-bd_sf"/>
</dbReference>
<comment type="caution">
    <text evidence="9">The sequence shown here is derived from an EMBL/GenBank/DDBJ whole genome shotgun (WGS) entry which is preliminary data.</text>
</comment>
<feature type="region of interest" description="Disordered" evidence="7">
    <location>
        <begin position="1"/>
        <end position="43"/>
    </location>
</feature>
<feature type="compositionally biased region" description="Polar residues" evidence="7">
    <location>
        <begin position="33"/>
        <end position="43"/>
    </location>
</feature>
<evidence type="ECO:0000256" key="3">
    <source>
        <dbReference type="ARBA" id="ARBA00022454"/>
    </source>
</evidence>
<feature type="region of interest" description="Disordered" evidence="7">
    <location>
        <begin position="111"/>
        <end position="240"/>
    </location>
</feature>
<feature type="compositionally biased region" description="Basic residues" evidence="7">
    <location>
        <begin position="143"/>
        <end position="154"/>
    </location>
</feature>
<evidence type="ECO:0000259" key="8">
    <source>
        <dbReference type="PROSITE" id="PS51504"/>
    </source>
</evidence>
<evidence type="ECO:0000256" key="2">
    <source>
        <dbReference type="ARBA" id="ARBA00004286"/>
    </source>
</evidence>
<dbReference type="GO" id="GO:0031492">
    <property type="term" value="F:nucleosomal DNA binding"/>
    <property type="evidence" value="ECO:0007669"/>
    <property type="project" value="TreeGrafter"/>
</dbReference>
<keyword evidence="3 6" id="KW-0158">Chromosome</keyword>
<dbReference type="InterPro" id="IPR005818">
    <property type="entry name" value="Histone_H1/H5_H15"/>
</dbReference>
<dbReference type="GO" id="GO:0006334">
    <property type="term" value="P:nucleosome assembly"/>
    <property type="evidence" value="ECO:0007669"/>
    <property type="project" value="InterPro"/>
</dbReference>
<comment type="subcellular location">
    <subcellularLocation>
        <location evidence="2">Chromosome</location>
    </subcellularLocation>
    <subcellularLocation>
        <location evidence="1 6">Nucleus</location>
    </subcellularLocation>
</comment>
<keyword evidence="4 6" id="KW-0238">DNA-binding</keyword>
<gene>
    <name evidence="9" type="ORF">NE237_017988</name>
</gene>
<dbReference type="GO" id="GO:0003690">
    <property type="term" value="F:double-stranded DNA binding"/>
    <property type="evidence" value="ECO:0007669"/>
    <property type="project" value="TreeGrafter"/>
</dbReference>
<feature type="domain" description="H15" evidence="8">
    <location>
        <begin position="42"/>
        <end position="112"/>
    </location>
</feature>
<dbReference type="Proteomes" id="UP001141806">
    <property type="component" value="Unassembled WGS sequence"/>
</dbReference>
<dbReference type="Gene3D" id="1.10.10.10">
    <property type="entry name" value="Winged helix-like DNA-binding domain superfamily/Winged helix DNA-binding domain"/>
    <property type="match status" value="1"/>
</dbReference>
<organism evidence="9 10">
    <name type="scientific">Protea cynaroides</name>
    <dbReference type="NCBI Taxonomy" id="273540"/>
    <lineage>
        <taxon>Eukaryota</taxon>
        <taxon>Viridiplantae</taxon>
        <taxon>Streptophyta</taxon>
        <taxon>Embryophyta</taxon>
        <taxon>Tracheophyta</taxon>
        <taxon>Spermatophyta</taxon>
        <taxon>Magnoliopsida</taxon>
        <taxon>Proteales</taxon>
        <taxon>Proteaceae</taxon>
        <taxon>Protea</taxon>
    </lineage>
</organism>
<keyword evidence="5 6" id="KW-0539">Nucleus</keyword>
<dbReference type="GO" id="GO:0030261">
    <property type="term" value="P:chromosome condensation"/>
    <property type="evidence" value="ECO:0007669"/>
    <property type="project" value="TreeGrafter"/>
</dbReference>
<dbReference type="EMBL" id="JAMYWD010000007">
    <property type="protein sequence ID" value="KAJ4966139.1"/>
    <property type="molecule type" value="Genomic_DNA"/>
</dbReference>
<protein>
    <recommendedName>
        <fullName evidence="8">H15 domain-containing protein</fullName>
    </recommendedName>
</protein>
<dbReference type="InterPro" id="IPR005819">
    <property type="entry name" value="H1/H5"/>
</dbReference>
<sequence length="240" mass="25424">MSAAGKGKTSTVKAVQPATVKKTKAPMEKKPRSTTGKASQPSHPTYFQMIKAALLSLHEKSGSSPYAIAKYMEDEHKDVLPGNFRKILGLQLKNCVAKGKLIKIKASFKLSESGKKEEAVKGAKSDSEKKAKAPASKPGVAKIAKKSVAQKKAKAPISKPGTAKMANKNDAKKKAIIAKSKSGAAAPKSTKVSKKSETPKRKPGKIVVLKKAKKSIPAKPKQPKSIKSPVAKKARRATPA</sequence>
<evidence type="ECO:0000256" key="7">
    <source>
        <dbReference type="SAM" id="MobiDB-lite"/>
    </source>
</evidence>
<dbReference type="CDD" id="cd00073">
    <property type="entry name" value="H15"/>
    <property type="match status" value="1"/>
</dbReference>
<dbReference type="PANTHER" id="PTHR11467:SF36">
    <property type="entry name" value="HISTONE 24-RELATED"/>
    <property type="match status" value="1"/>
</dbReference>
<feature type="compositionally biased region" description="Low complexity" evidence="7">
    <location>
        <begin position="133"/>
        <end position="142"/>
    </location>
</feature>
<dbReference type="Pfam" id="PF00538">
    <property type="entry name" value="Linker_histone"/>
    <property type="match status" value="1"/>
</dbReference>
<evidence type="ECO:0000256" key="6">
    <source>
        <dbReference type="RuleBase" id="RU003894"/>
    </source>
</evidence>
<evidence type="ECO:0000313" key="9">
    <source>
        <dbReference type="EMBL" id="KAJ4966139.1"/>
    </source>
</evidence>
<evidence type="ECO:0000256" key="1">
    <source>
        <dbReference type="ARBA" id="ARBA00004123"/>
    </source>
</evidence>
<dbReference type="GO" id="GO:0030527">
    <property type="term" value="F:structural constituent of chromatin"/>
    <property type="evidence" value="ECO:0007669"/>
    <property type="project" value="InterPro"/>
</dbReference>
<dbReference type="AlphaFoldDB" id="A0A9Q0K915"/>
<comment type="similarity">
    <text evidence="6">Belongs to the histone H1/H5 family.</text>
</comment>